<evidence type="ECO:0000259" key="1">
    <source>
        <dbReference type="SMART" id="SM00587"/>
    </source>
</evidence>
<evidence type="ECO:0007829" key="5">
    <source>
        <dbReference type="PeptideAtlas" id="O17621"/>
    </source>
</evidence>
<dbReference type="PIR" id="T19572">
    <property type="entry name" value="T19572"/>
</dbReference>
<organism evidence="2 3">
    <name type="scientific">Caenorhabditis elegans</name>
    <dbReference type="NCBI Taxonomy" id="6239"/>
    <lineage>
        <taxon>Eukaryota</taxon>
        <taxon>Metazoa</taxon>
        <taxon>Ecdysozoa</taxon>
        <taxon>Nematoda</taxon>
        <taxon>Chromadorea</taxon>
        <taxon>Rhabditida</taxon>
        <taxon>Rhabditina</taxon>
        <taxon>Rhabditomorpha</taxon>
        <taxon>Rhabditoidea</taxon>
        <taxon>Rhabditidae</taxon>
        <taxon>Peloderinae</taxon>
        <taxon>Caenorhabditis</taxon>
    </lineage>
</organism>
<dbReference type="CTD" id="181463"/>
<dbReference type="Bgee" id="WBGene00007811">
    <property type="expression patterns" value="Expressed in embryo and 3 other cell types or tissues"/>
</dbReference>
<accession>O17621</accession>
<name>O17621_CAEEL</name>
<dbReference type="Proteomes" id="UP000001940">
    <property type="component" value="Chromosome X"/>
</dbReference>
<feature type="domain" description="CHK kinase-like" evidence="1">
    <location>
        <begin position="142"/>
        <end position="322"/>
    </location>
</feature>
<dbReference type="UCSC" id="C29F7.2">
    <property type="organism name" value="c. elegans"/>
</dbReference>
<dbReference type="RefSeq" id="NP_510235.2">
    <property type="nucleotide sequence ID" value="NM_077834.9"/>
</dbReference>
<keyword evidence="5" id="KW-1267">Proteomics identification</keyword>
<dbReference type="PeptideAtlas" id="O17621"/>
<dbReference type="InterPro" id="IPR012877">
    <property type="entry name" value="Dhs-27"/>
</dbReference>
<dbReference type="PhylomeDB" id="O17621"/>
<reference evidence="2 3" key="1">
    <citation type="journal article" date="1998" name="Science">
        <title>Genome sequence of the nematode C. elegans: a platform for investigating biology.</title>
        <authorList>
            <consortium name="The C. elegans sequencing consortium"/>
            <person name="Sulson J.E."/>
            <person name="Waterston R."/>
        </authorList>
    </citation>
    <scope>NUCLEOTIDE SEQUENCE [LARGE SCALE GENOMIC DNA]</scope>
    <source>
        <strain evidence="2 3">Bristol N2</strain>
    </source>
</reference>
<dbReference type="InterPro" id="IPR011009">
    <property type="entry name" value="Kinase-like_dom_sf"/>
</dbReference>
<proteinExistence type="evidence at protein level"/>
<dbReference type="InterPro" id="IPR052961">
    <property type="entry name" value="Oxido-Kinase-like_Enzymes"/>
</dbReference>
<dbReference type="AlphaFoldDB" id="O17621"/>
<dbReference type="WormBase" id="C29F7.2a">
    <property type="protein sequence ID" value="CE35414"/>
    <property type="gene ID" value="WBGene00007811"/>
</dbReference>
<evidence type="ECO:0000313" key="2">
    <source>
        <dbReference type="EMBL" id="CAB07327.2"/>
    </source>
</evidence>
<keyword evidence="3" id="KW-1185">Reference proteome</keyword>
<dbReference type="STRING" id="6239.C29F7.2a.1"/>
<dbReference type="GeneID" id="181463"/>
<evidence type="ECO:0000313" key="3">
    <source>
        <dbReference type="Proteomes" id="UP000001940"/>
    </source>
</evidence>
<dbReference type="Pfam" id="PF07914">
    <property type="entry name" value="DUF1679"/>
    <property type="match status" value="1"/>
</dbReference>
<dbReference type="PANTHER" id="PTHR23020:SF20">
    <property type="entry name" value="CHK KINASE-LIKE DOMAIN-CONTAINING PROTEIN"/>
    <property type="match status" value="1"/>
</dbReference>
<gene>
    <name evidence="2 4" type="ORF">C29F7.2</name>
    <name evidence="2" type="ORF">CELE_C29F7.2</name>
</gene>
<evidence type="ECO:0000313" key="4">
    <source>
        <dbReference type="WormBase" id="C29F7.2a"/>
    </source>
</evidence>
<sequence length="394" mass="44902">MTDLIIENIPLTKEWLAEIIEKKIGVKPKIGTSGILDNSELGYMSMIRKVQLHFDAEHEESHPNLPKHVVLKIACSSKGTGVLDSAGADMTETDHSANVELFMHNTECNYYKIFAKLTEKPLHLPVIYAAIKAEDKEAPVPVIVMEMFEDCKVYDIITGFNEEQLYKIVDEIVKLHIFSLTTEEWKTIVPDAFVLEMAGYFQTMVAGIGEKLAQQPGLELVSTYIKNTFATDPKFLQNINDEYLEERRISVLTHGDLWAPQILWDKNDDIAGIIDWQITHRGSPMEDFHHIMSTCTSVENRKNLTKPLLDYYFDKLSSGLEAKGVKMPWTREEIEEEYKYSFINGAALTIFANGFWANSPVLQTDGKPDPVRIGESFKRCKSYLEEVIQEHNMS</sequence>
<dbReference type="OMA" id="WDKNDDI"/>
<dbReference type="FunCoup" id="O17621">
    <property type="interactions" value="1"/>
</dbReference>
<dbReference type="EMBL" id="BX284606">
    <property type="protein sequence ID" value="CAB07327.2"/>
    <property type="molecule type" value="Genomic_DNA"/>
</dbReference>
<dbReference type="SMART" id="SM00587">
    <property type="entry name" value="CHK"/>
    <property type="match status" value="1"/>
</dbReference>
<dbReference type="Gene3D" id="3.90.1200.10">
    <property type="match status" value="1"/>
</dbReference>
<dbReference type="OrthoDB" id="5873804at2759"/>
<dbReference type="ExpressionAtlas" id="O17621">
    <property type="expression patterns" value="baseline and differential"/>
</dbReference>
<dbReference type="InterPro" id="IPR015897">
    <property type="entry name" value="CHK_kinase-like"/>
</dbReference>
<dbReference type="PaxDb" id="6239-C29F7.2"/>
<dbReference type="PANTHER" id="PTHR23020">
    <property type="entry name" value="UNCHARACTERIZED NUCLEAR HORMONE RECEPTOR-RELATED"/>
    <property type="match status" value="1"/>
</dbReference>
<dbReference type="AGR" id="WB:WBGene00007811"/>
<dbReference type="HOGENOM" id="CLU_037364_0_0_1"/>
<dbReference type="eggNOG" id="ENOG502SGND">
    <property type="taxonomic scope" value="Eukaryota"/>
</dbReference>
<protein>
    <submittedName>
        <fullName evidence="2">CHK kinase-like domain-containing protein</fullName>
    </submittedName>
</protein>
<dbReference type="InParanoid" id="O17621"/>
<dbReference type="SUPFAM" id="SSF56112">
    <property type="entry name" value="Protein kinase-like (PK-like)"/>
    <property type="match status" value="1"/>
</dbReference>